<evidence type="ECO:0000313" key="4">
    <source>
        <dbReference type="Proteomes" id="UP001238334"/>
    </source>
</evidence>
<feature type="domain" description="Lipid/polyisoprenoid-binding YceI-like" evidence="2">
    <location>
        <begin position="27"/>
        <end position="194"/>
    </location>
</feature>
<dbReference type="SMART" id="SM00867">
    <property type="entry name" value="YceI"/>
    <property type="match status" value="1"/>
</dbReference>
<dbReference type="KEGG" id="ppso:QPJ95_01245"/>
<dbReference type="Pfam" id="PF04264">
    <property type="entry name" value="YceI"/>
    <property type="match status" value="1"/>
</dbReference>
<gene>
    <name evidence="3" type="ORF">QPJ95_01245</name>
</gene>
<proteinExistence type="predicted"/>
<dbReference type="EMBL" id="CP127247">
    <property type="protein sequence ID" value="WIY25605.1"/>
    <property type="molecule type" value="Genomic_DNA"/>
</dbReference>
<protein>
    <submittedName>
        <fullName evidence="3">YceI family protein</fullName>
    </submittedName>
</protein>
<evidence type="ECO:0000313" key="3">
    <source>
        <dbReference type="EMBL" id="WIY25605.1"/>
    </source>
</evidence>
<feature type="signal peptide" evidence="1">
    <location>
        <begin position="1"/>
        <end position="23"/>
    </location>
</feature>
<evidence type="ECO:0000259" key="2">
    <source>
        <dbReference type="SMART" id="SM00867"/>
    </source>
</evidence>
<accession>A0A9Y2P7A6</accession>
<evidence type="ECO:0000256" key="1">
    <source>
        <dbReference type="SAM" id="SignalP"/>
    </source>
</evidence>
<reference evidence="3 4" key="1">
    <citation type="submission" date="2023-06" db="EMBL/GenBank/DDBJ databases">
        <title>Parasedimentitalea psychrophila sp. nov., a psychrophilic bacterium isolated from deep-sea sediment.</title>
        <authorList>
            <person name="Li A."/>
        </authorList>
    </citation>
    <scope>NUCLEOTIDE SEQUENCE [LARGE SCALE GENOMIC DNA]</scope>
    <source>
        <strain evidence="3 4">QS115</strain>
    </source>
</reference>
<dbReference type="PANTHER" id="PTHR34406:SF1">
    <property type="entry name" value="PROTEIN YCEI"/>
    <property type="match status" value="1"/>
</dbReference>
<name>A0A9Y2P7A6_9RHOB</name>
<feature type="chain" id="PRO_5040898378" evidence="1">
    <location>
        <begin position="24"/>
        <end position="197"/>
    </location>
</feature>
<dbReference type="Gene3D" id="2.40.128.110">
    <property type="entry name" value="Lipid/polyisoprenoid-binding, YceI-like"/>
    <property type="match status" value="1"/>
</dbReference>
<sequence>MFQRRHALILLASAWVLPSVALGAPVRYQLDPAKSHVGFKFKLNGVTQNGSMPIERADITIDPQRLSRSRIDVTVTAAQSRTGLIFITRAMTGPDVLNTAQFPTIRFVSRHITLGDSGRISDGARIRGDLTLRGVTRSVTLQAALYRPPGTAADDLSQLDVVLRGGLSRADFGASGFPDLVADTVILDIRARINAVK</sequence>
<keyword evidence="4" id="KW-1185">Reference proteome</keyword>
<organism evidence="3 4">
    <name type="scientific">Parasedimentitalea psychrophila</name>
    <dbReference type="NCBI Taxonomy" id="2997337"/>
    <lineage>
        <taxon>Bacteria</taxon>
        <taxon>Pseudomonadati</taxon>
        <taxon>Pseudomonadota</taxon>
        <taxon>Alphaproteobacteria</taxon>
        <taxon>Rhodobacterales</taxon>
        <taxon>Paracoccaceae</taxon>
        <taxon>Parasedimentitalea</taxon>
    </lineage>
</organism>
<keyword evidence="1" id="KW-0732">Signal</keyword>
<dbReference type="InterPro" id="IPR007372">
    <property type="entry name" value="Lipid/polyisoprenoid-bd_YceI"/>
</dbReference>
<dbReference type="InterPro" id="IPR036761">
    <property type="entry name" value="TTHA0802/YceI-like_sf"/>
</dbReference>
<dbReference type="Proteomes" id="UP001238334">
    <property type="component" value="Chromosome"/>
</dbReference>
<dbReference type="RefSeq" id="WP_270918793.1">
    <property type="nucleotide sequence ID" value="NZ_CP127247.1"/>
</dbReference>
<dbReference type="AlphaFoldDB" id="A0A9Y2P7A6"/>
<dbReference type="PANTHER" id="PTHR34406">
    <property type="entry name" value="PROTEIN YCEI"/>
    <property type="match status" value="1"/>
</dbReference>
<dbReference type="SUPFAM" id="SSF101874">
    <property type="entry name" value="YceI-like"/>
    <property type="match status" value="1"/>
</dbReference>